<keyword evidence="1" id="KW-0732">Signal</keyword>
<evidence type="ECO:0000313" key="4">
    <source>
        <dbReference type="Proteomes" id="UP000193804"/>
    </source>
</evidence>
<dbReference type="EMBL" id="FXAW01000008">
    <property type="protein sequence ID" value="SMG49160.1"/>
    <property type="molecule type" value="Genomic_DNA"/>
</dbReference>
<proteinExistence type="predicted"/>
<reference evidence="4" key="1">
    <citation type="submission" date="2017-04" db="EMBL/GenBank/DDBJ databases">
        <authorList>
            <person name="Varghese N."/>
            <person name="Submissions S."/>
        </authorList>
    </citation>
    <scope>NUCLEOTIDE SEQUENCE [LARGE SCALE GENOMIC DNA]</scope>
    <source>
        <strain evidence="4">DSM 4125</strain>
    </source>
</reference>
<dbReference type="Pfam" id="PF00144">
    <property type="entry name" value="Beta-lactamase"/>
    <property type="match status" value="1"/>
</dbReference>
<dbReference type="AlphaFoldDB" id="A0A1X7L5X6"/>
<organism evidence="3 4">
    <name type="scientific">Marivirga sericea</name>
    <dbReference type="NCBI Taxonomy" id="1028"/>
    <lineage>
        <taxon>Bacteria</taxon>
        <taxon>Pseudomonadati</taxon>
        <taxon>Bacteroidota</taxon>
        <taxon>Cytophagia</taxon>
        <taxon>Cytophagales</taxon>
        <taxon>Marivirgaceae</taxon>
        <taxon>Marivirga</taxon>
    </lineage>
</organism>
<dbReference type="STRING" id="1028.SAMN05661096_03572"/>
<evidence type="ECO:0000313" key="3">
    <source>
        <dbReference type="EMBL" id="SMG49160.1"/>
    </source>
</evidence>
<protein>
    <submittedName>
        <fullName evidence="3">CubicO group peptidase, beta-lactamase class C family</fullName>
    </submittedName>
</protein>
<evidence type="ECO:0000256" key="1">
    <source>
        <dbReference type="SAM" id="SignalP"/>
    </source>
</evidence>
<dbReference type="InterPro" id="IPR012338">
    <property type="entry name" value="Beta-lactam/transpept-like"/>
</dbReference>
<dbReference type="Proteomes" id="UP000193804">
    <property type="component" value="Unassembled WGS sequence"/>
</dbReference>
<evidence type="ECO:0000259" key="2">
    <source>
        <dbReference type="Pfam" id="PF00144"/>
    </source>
</evidence>
<dbReference type="SUPFAM" id="SSF56601">
    <property type="entry name" value="beta-lactamase/transpeptidase-like"/>
    <property type="match status" value="1"/>
</dbReference>
<dbReference type="RefSeq" id="WP_139828081.1">
    <property type="nucleotide sequence ID" value="NZ_FXAW01000008.1"/>
</dbReference>
<dbReference type="Gene3D" id="3.40.710.10">
    <property type="entry name" value="DD-peptidase/beta-lactamase superfamily"/>
    <property type="match status" value="1"/>
</dbReference>
<dbReference type="PANTHER" id="PTHR43283:SF7">
    <property type="entry name" value="BETA-LACTAMASE-RELATED DOMAIN-CONTAINING PROTEIN"/>
    <property type="match status" value="1"/>
</dbReference>
<sequence>MRTHINKVIQLFPFLLLIFFSACKNQTSENGNQSFEWAIESPENSGIDEKILNSLVGKIKDSTLYGVDAIILVKNKKIVFEKYFNGFEADSLHNVTSVGKSITSALVGISIEKGYIKNKNEQIIQHFREDYKIENLSLEKENIQIHHLLTMSAGWDCDDWDENSVGNTMHFPNVPDDFAFTLNLPMIKPNGEDFSYCSGGANLLGEIIRRKSQLGLKDFANKYLFNKIGVTENEWFIAPKTTPYEFAGGGNLLKPRDLARFGLLYLNDGIWEGEQIIPKDWISESTSRQIETSEDGDYGYFWWVKEYNYNNKILKGFEASGNGGNKLVVIPEHNIVIILTGSAYGSEYVEGEQAKKIIEDFLLPSLIE</sequence>
<dbReference type="InterPro" id="IPR050789">
    <property type="entry name" value="Diverse_Enzym_Activities"/>
</dbReference>
<dbReference type="OrthoDB" id="1185352at2"/>
<keyword evidence="4" id="KW-1185">Reference proteome</keyword>
<feature type="domain" description="Beta-lactamase-related" evidence="2">
    <location>
        <begin position="69"/>
        <end position="340"/>
    </location>
</feature>
<gene>
    <name evidence="3" type="ORF">SAMN05661096_03572</name>
</gene>
<dbReference type="PROSITE" id="PS51257">
    <property type="entry name" value="PROKAR_LIPOPROTEIN"/>
    <property type="match status" value="1"/>
</dbReference>
<accession>A0A1X7L5X6</accession>
<feature type="signal peptide" evidence="1">
    <location>
        <begin position="1"/>
        <end position="24"/>
    </location>
</feature>
<name>A0A1X7L5X6_9BACT</name>
<dbReference type="PANTHER" id="PTHR43283">
    <property type="entry name" value="BETA-LACTAMASE-RELATED"/>
    <property type="match status" value="1"/>
</dbReference>
<dbReference type="InterPro" id="IPR001466">
    <property type="entry name" value="Beta-lactam-related"/>
</dbReference>
<feature type="chain" id="PRO_5012755990" evidence="1">
    <location>
        <begin position="25"/>
        <end position="368"/>
    </location>
</feature>